<reference evidence="3 4" key="1">
    <citation type="submission" date="2019-04" db="EMBL/GenBank/DDBJ databases">
        <authorList>
            <consortium name="Pathogen Informatics"/>
        </authorList>
    </citation>
    <scope>NUCLEOTIDE SEQUENCE [LARGE SCALE GENOMIC DNA]</scope>
    <source>
        <strain evidence="3 4">NCTC9185</strain>
    </source>
</reference>
<dbReference type="InterPro" id="IPR018060">
    <property type="entry name" value="HTH_AraC"/>
</dbReference>
<evidence type="ECO:0000313" key="4">
    <source>
        <dbReference type="Proteomes" id="UP000339249"/>
    </source>
</evidence>
<name>A0A4U9D283_RAOTE</name>
<dbReference type="SMART" id="SM00342">
    <property type="entry name" value="HTH_ARAC"/>
    <property type="match status" value="1"/>
</dbReference>
<dbReference type="GO" id="GO:0003700">
    <property type="term" value="F:DNA-binding transcription factor activity"/>
    <property type="evidence" value="ECO:0007669"/>
    <property type="project" value="InterPro"/>
</dbReference>
<accession>A0A4U9D283</accession>
<dbReference type="PANTHER" id="PTHR43280">
    <property type="entry name" value="ARAC-FAMILY TRANSCRIPTIONAL REGULATOR"/>
    <property type="match status" value="1"/>
</dbReference>
<sequence length="362" mass="40111">MPRPTALYVPHVLSAADIAPEERYQQISQNLGCYGIEVANNRRPAEIIATHKTISAISGDYCSAMGSKNQTTFDPHRVEEQSIYISLLVQGHQLISGRKKSVSAQVNPGMLIVHQRNDYYQYQCDDVKQLYIIPRSEKIKEVFNGRLNSPVVSLENHPLAMFLKSHMMLLDSHSASLSLKETATVVDGLHNMALLVLSDIAKQQGLISSGKLGHLVNSAKSFIALHYQQHDLSPDLLSKALHCSRSSLDRAFNEQGTSVMTVLKERRLEAARALLESAPQLRVEQISWLCGFISHPLLAKASARNITHRRRPGAKIIIKPLIRRGLCDSALAKRFKTHCPALFNIAKQAIDGNTQQGNGDEG</sequence>
<evidence type="ECO:0000313" key="3">
    <source>
        <dbReference type="EMBL" id="VTN09613.1"/>
    </source>
</evidence>
<keyword evidence="1 3" id="KW-0238">DNA-binding</keyword>
<feature type="domain" description="HTH araC/xylS-type" evidence="2">
    <location>
        <begin position="217"/>
        <end position="301"/>
    </location>
</feature>
<dbReference type="PROSITE" id="PS01124">
    <property type="entry name" value="HTH_ARAC_FAMILY_2"/>
    <property type="match status" value="1"/>
</dbReference>
<dbReference type="PANTHER" id="PTHR43280:SF31">
    <property type="entry name" value="TRANSCRIPTIONAL REGULATORY PROTEIN"/>
    <property type="match status" value="1"/>
</dbReference>
<organism evidence="3 4">
    <name type="scientific">Raoultella terrigena</name>
    <name type="common">Klebsiella terrigena</name>
    <dbReference type="NCBI Taxonomy" id="577"/>
    <lineage>
        <taxon>Bacteria</taxon>
        <taxon>Pseudomonadati</taxon>
        <taxon>Pseudomonadota</taxon>
        <taxon>Gammaproteobacteria</taxon>
        <taxon>Enterobacterales</taxon>
        <taxon>Enterobacteriaceae</taxon>
        <taxon>Klebsiella/Raoultella group</taxon>
        <taxon>Raoultella</taxon>
    </lineage>
</organism>
<proteinExistence type="predicted"/>
<evidence type="ECO:0000259" key="2">
    <source>
        <dbReference type="PROSITE" id="PS01124"/>
    </source>
</evidence>
<dbReference type="AlphaFoldDB" id="A0A4U9D283"/>
<dbReference type="Pfam" id="PF12833">
    <property type="entry name" value="HTH_18"/>
    <property type="match status" value="1"/>
</dbReference>
<dbReference type="Gene3D" id="1.10.10.60">
    <property type="entry name" value="Homeodomain-like"/>
    <property type="match status" value="1"/>
</dbReference>
<protein>
    <submittedName>
        <fullName evidence="3">DNA-binding transcriptional activator FeaR</fullName>
    </submittedName>
</protein>
<gene>
    <name evidence="3" type="ORF">NCTC9185_01504</name>
</gene>
<dbReference type="Proteomes" id="UP000339249">
    <property type="component" value="Unassembled WGS sequence"/>
</dbReference>
<dbReference type="GO" id="GO:0043565">
    <property type="term" value="F:sequence-specific DNA binding"/>
    <property type="evidence" value="ECO:0007669"/>
    <property type="project" value="InterPro"/>
</dbReference>
<evidence type="ECO:0000256" key="1">
    <source>
        <dbReference type="ARBA" id="ARBA00023125"/>
    </source>
</evidence>
<dbReference type="EMBL" id="CABDVU010000001">
    <property type="protein sequence ID" value="VTN09613.1"/>
    <property type="molecule type" value="Genomic_DNA"/>
</dbReference>